<dbReference type="EMBL" id="PFNG01000030">
    <property type="protein sequence ID" value="PIZ42060.1"/>
    <property type="molecule type" value="Genomic_DNA"/>
</dbReference>
<dbReference type="Pfam" id="PF01408">
    <property type="entry name" value="GFO_IDH_MocA"/>
    <property type="match status" value="1"/>
</dbReference>
<feature type="domain" description="Gfo/Idh/MocA-like oxidoreductase N-terminal" evidence="1">
    <location>
        <begin position="2"/>
        <end position="121"/>
    </location>
</feature>
<dbReference type="Gene3D" id="3.30.360.10">
    <property type="entry name" value="Dihydrodipicolinate Reductase, domain 2"/>
    <property type="match status" value="1"/>
</dbReference>
<evidence type="ECO:0000313" key="3">
    <source>
        <dbReference type="EMBL" id="PIZ42060.1"/>
    </source>
</evidence>
<name>A0A2M7TAP7_9ACTN</name>
<feature type="domain" description="GFO/IDH/MocA-like oxidoreductase" evidence="2">
    <location>
        <begin position="131"/>
        <end position="239"/>
    </location>
</feature>
<dbReference type="InterPro" id="IPR036291">
    <property type="entry name" value="NAD(P)-bd_dom_sf"/>
</dbReference>
<proteinExistence type="predicted"/>
<dbReference type="SUPFAM" id="SSF55347">
    <property type="entry name" value="Glyceraldehyde-3-phosphate dehydrogenase-like, C-terminal domain"/>
    <property type="match status" value="1"/>
</dbReference>
<dbReference type="InterPro" id="IPR000683">
    <property type="entry name" value="Gfo/Idh/MocA-like_OxRdtase_N"/>
</dbReference>
<comment type="caution">
    <text evidence="3">The sequence shown here is derived from an EMBL/GenBank/DDBJ whole genome shotgun (WGS) entry which is preliminary data.</text>
</comment>
<accession>A0A2M7TAP7</accession>
<evidence type="ECO:0000259" key="1">
    <source>
        <dbReference type="Pfam" id="PF01408"/>
    </source>
</evidence>
<dbReference type="RefSeq" id="WP_286678554.1">
    <property type="nucleotide sequence ID" value="NZ_MNXI01000091.1"/>
</dbReference>
<dbReference type="Proteomes" id="UP000230956">
    <property type="component" value="Unassembled WGS sequence"/>
</dbReference>
<evidence type="ECO:0000259" key="2">
    <source>
        <dbReference type="Pfam" id="PF22725"/>
    </source>
</evidence>
<dbReference type="AlphaFoldDB" id="A0A2M7TAP7"/>
<sequence>MVNVGVIGYGYWGPNLVRNYEQMPESNLVACCDLNPDNLKKVKALYPKVEVTQQIDDLLNNPSIDAVVIASSAATHFDLAKKALLAGKHAMVEKPLTLSSDTSRELIDIADKAGCILMVGHLLEYHSAVDYMRGLIDSGELGDIQYLYTQRLNLGQVRTDENALWSLAPHDISIIFYLLGGKEPAEVSARGQSYITEGIEDVVFCSISFKDKTMAHIHVSWLDPHKTRKLTVVGNKKMAVFDDMESSEKIRIYDKGVGVNPDYRTYGEDLTLRFGDITIPSIKMKEPLRAECEHFIQSIQTGQRPRSDGYNGLRVVKVLEAAQKSLKSGGKPVTIAEG</sequence>
<dbReference type="InterPro" id="IPR055170">
    <property type="entry name" value="GFO_IDH_MocA-like_dom"/>
</dbReference>
<dbReference type="Gene3D" id="3.40.50.720">
    <property type="entry name" value="NAD(P)-binding Rossmann-like Domain"/>
    <property type="match status" value="1"/>
</dbReference>
<reference evidence="4" key="1">
    <citation type="submission" date="2017-09" db="EMBL/GenBank/DDBJ databases">
        <title>Depth-based differentiation of microbial function through sediment-hosted aquifers and enrichment of novel symbionts in the deep terrestrial subsurface.</title>
        <authorList>
            <person name="Probst A.J."/>
            <person name="Ladd B."/>
            <person name="Jarett J.K."/>
            <person name="Geller-Mcgrath D.E."/>
            <person name="Sieber C.M.K."/>
            <person name="Emerson J.B."/>
            <person name="Anantharaman K."/>
            <person name="Thomas B.C."/>
            <person name="Malmstrom R."/>
            <person name="Stieglmeier M."/>
            <person name="Klingl A."/>
            <person name="Woyke T."/>
            <person name="Ryan C.M."/>
            <person name="Banfield J.F."/>
        </authorList>
    </citation>
    <scope>NUCLEOTIDE SEQUENCE [LARGE SCALE GENOMIC DNA]</scope>
</reference>
<protein>
    <submittedName>
        <fullName evidence="3">Gfo/Idh/MocA family oxidoreductase</fullName>
    </submittedName>
</protein>
<dbReference type="GO" id="GO:0000166">
    <property type="term" value="F:nucleotide binding"/>
    <property type="evidence" value="ECO:0007669"/>
    <property type="project" value="InterPro"/>
</dbReference>
<dbReference type="PANTHER" id="PTHR43377">
    <property type="entry name" value="BILIVERDIN REDUCTASE A"/>
    <property type="match status" value="1"/>
</dbReference>
<organism evidence="3 4">
    <name type="scientific">Candidatus Aquicultor secundus</name>
    <dbReference type="NCBI Taxonomy" id="1973895"/>
    <lineage>
        <taxon>Bacteria</taxon>
        <taxon>Bacillati</taxon>
        <taxon>Actinomycetota</taxon>
        <taxon>Candidatus Aquicultoria</taxon>
        <taxon>Candidatus Aquicultorales</taxon>
        <taxon>Candidatus Aquicultoraceae</taxon>
        <taxon>Candidatus Aquicultor</taxon>
    </lineage>
</organism>
<gene>
    <name evidence="3" type="ORF">COY37_01015</name>
</gene>
<evidence type="ECO:0000313" key="4">
    <source>
        <dbReference type="Proteomes" id="UP000230956"/>
    </source>
</evidence>
<dbReference type="SUPFAM" id="SSF51735">
    <property type="entry name" value="NAD(P)-binding Rossmann-fold domains"/>
    <property type="match status" value="1"/>
</dbReference>
<dbReference type="Pfam" id="PF22725">
    <property type="entry name" value="GFO_IDH_MocA_C3"/>
    <property type="match status" value="1"/>
</dbReference>
<dbReference type="PANTHER" id="PTHR43377:SF6">
    <property type="entry name" value="GFO_IDH_MOCA-LIKE OXIDOREDUCTASE N-TERMINAL DOMAIN-CONTAINING PROTEIN"/>
    <property type="match status" value="1"/>
</dbReference>
<dbReference type="InterPro" id="IPR051450">
    <property type="entry name" value="Gfo/Idh/MocA_Oxidoreductases"/>
</dbReference>